<accession>A0ABM5NTS3</accession>
<dbReference type="Proteomes" id="UP000017590">
    <property type="component" value="Chromosome"/>
</dbReference>
<evidence type="ECO:0000313" key="2">
    <source>
        <dbReference type="Proteomes" id="UP000017590"/>
    </source>
</evidence>
<dbReference type="EMBL" id="CP006763">
    <property type="protein sequence ID" value="AGY75798.2"/>
    <property type="molecule type" value="Genomic_DNA"/>
</dbReference>
<reference evidence="2" key="1">
    <citation type="journal article" date="2014" name="Biotechnol. Biofuels">
        <title>Comparison of single-molecule sequencing and hybrid approaches for finishing the genome of Clostridium autoethanogenum and analysis of CRISPR systems in industrial relevant Clostridia.</title>
        <authorList>
            <person name="Brown S.D."/>
            <person name="Nagaraju S."/>
            <person name="Utturkar S."/>
            <person name="De Tissera S."/>
            <person name="Segovia S."/>
            <person name="Mitchell W."/>
            <person name="Land M.L."/>
            <person name="Dassanayake A."/>
            <person name="Kopke M."/>
        </authorList>
    </citation>
    <scope>NUCLEOTIDE SEQUENCE [LARGE SCALE GENOMIC DNA]</scope>
    <source>
        <strain evidence="2">DSM 10061</strain>
    </source>
</reference>
<protein>
    <recommendedName>
        <fullName evidence="3">Iron hydrogenase large subunit C-terminal domain-containing protein</fullName>
    </recommendedName>
</protein>
<organism evidence="1 2">
    <name type="scientific">Clostridium autoethanogenum DSM 10061</name>
    <dbReference type="NCBI Taxonomy" id="1341692"/>
    <lineage>
        <taxon>Bacteria</taxon>
        <taxon>Bacillati</taxon>
        <taxon>Bacillota</taxon>
        <taxon>Clostridia</taxon>
        <taxon>Eubacteriales</taxon>
        <taxon>Clostridiaceae</taxon>
        <taxon>Clostridium</taxon>
    </lineage>
</organism>
<proteinExistence type="predicted"/>
<gene>
    <name evidence="1" type="ORF">CAETHG_1575</name>
</gene>
<sequence>MMCEGGCIGGPATMISSMKARGQLIKFSKQSDKKSVLSNEKLEKFRDVDLER</sequence>
<name>A0ABM5NTS3_9CLOT</name>
<evidence type="ECO:0000313" key="1">
    <source>
        <dbReference type="EMBL" id="AGY75798.2"/>
    </source>
</evidence>
<keyword evidence="2" id="KW-1185">Reference proteome</keyword>
<evidence type="ECO:0008006" key="3">
    <source>
        <dbReference type="Google" id="ProtNLM"/>
    </source>
</evidence>